<reference evidence="2" key="1">
    <citation type="journal article" date="2019" name="Int. J. Syst. Evol. Microbiol.">
        <title>The Global Catalogue of Microorganisms (GCM) 10K type strain sequencing project: providing services to taxonomists for standard genome sequencing and annotation.</title>
        <authorList>
            <consortium name="The Broad Institute Genomics Platform"/>
            <consortium name="The Broad Institute Genome Sequencing Center for Infectious Disease"/>
            <person name="Wu L."/>
            <person name="Ma J."/>
        </authorList>
    </citation>
    <scope>NUCLEOTIDE SEQUENCE [LARGE SCALE GENOMIC DNA]</scope>
    <source>
        <strain evidence="2">JCM 17919</strain>
    </source>
</reference>
<sequence length="52" mass="5793">MAALFQAHGKESRDTICYEPGWCPSYRITARSGSSPESSLMHVGFRCVKDID</sequence>
<organism evidence="1 2">
    <name type="scientific">Flaviaesturariibacter amylovorans</name>
    <dbReference type="NCBI Taxonomy" id="1084520"/>
    <lineage>
        <taxon>Bacteria</taxon>
        <taxon>Pseudomonadati</taxon>
        <taxon>Bacteroidota</taxon>
        <taxon>Chitinophagia</taxon>
        <taxon>Chitinophagales</taxon>
        <taxon>Chitinophagaceae</taxon>
        <taxon>Flaviaestuariibacter</taxon>
    </lineage>
</organism>
<dbReference type="InterPro" id="IPR042095">
    <property type="entry name" value="SUMF_sf"/>
</dbReference>
<dbReference type="SUPFAM" id="SSF56436">
    <property type="entry name" value="C-type lectin-like"/>
    <property type="match status" value="1"/>
</dbReference>
<evidence type="ECO:0000313" key="1">
    <source>
        <dbReference type="EMBL" id="GAA4335098.1"/>
    </source>
</evidence>
<dbReference type="InterPro" id="IPR016187">
    <property type="entry name" value="CTDL_fold"/>
</dbReference>
<dbReference type="Gene3D" id="3.90.1580.10">
    <property type="entry name" value="paralog of FGE (formylglycine-generating enzyme)"/>
    <property type="match status" value="1"/>
</dbReference>
<proteinExistence type="predicted"/>
<accession>A0ABP8H787</accession>
<evidence type="ECO:0000313" key="2">
    <source>
        <dbReference type="Proteomes" id="UP001501725"/>
    </source>
</evidence>
<dbReference type="EMBL" id="BAABGY010000008">
    <property type="protein sequence ID" value="GAA4335098.1"/>
    <property type="molecule type" value="Genomic_DNA"/>
</dbReference>
<name>A0ABP8H787_9BACT</name>
<dbReference type="Proteomes" id="UP001501725">
    <property type="component" value="Unassembled WGS sequence"/>
</dbReference>
<comment type="caution">
    <text evidence="1">The sequence shown here is derived from an EMBL/GenBank/DDBJ whole genome shotgun (WGS) entry which is preliminary data.</text>
</comment>
<evidence type="ECO:0008006" key="3">
    <source>
        <dbReference type="Google" id="ProtNLM"/>
    </source>
</evidence>
<keyword evidence="2" id="KW-1185">Reference proteome</keyword>
<protein>
    <recommendedName>
        <fullName evidence="3">Sulfatase-modifying factor enzyme domain-containing protein</fullName>
    </recommendedName>
</protein>
<gene>
    <name evidence="1" type="ORF">GCM10023184_29660</name>
</gene>